<keyword evidence="2" id="KW-1185">Reference proteome</keyword>
<name>A0ABY5LUY7_9CYAN</name>
<dbReference type="RefSeq" id="WP_027401071.1">
    <property type="nucleotide sequence ID" value="NZ_CP099464.1"/>
</dbReference>
<dbReference type="PROSITE" id="PS51257">
    <property type="entry name" value="PROKAR_LIPOPROTEIN"/>
    <property type="match status" value="1"/>
</dbReference>
<evidence type="ECO:0000313" key="2">
    <source>
        <dbReference type="Proteomes" id="UP001057561"/>
    </source>
</evidence>
<dbReference type="EMBL" id="CP099464">
    <property type="protein sequence ID" value="UUO15505.1"/>
    <property type="molecule type" value="Genomic_DNA"/>
</dbReference>
<protein>
    <recommendedName>
        <fullName evidence="3">PepSY domain-containing protein</fullName>
    </recommendedName>
</protein>
<accession>A0ABY5LUY7</accession>
<organism evidence="1 2">
    <name type="scientific">Dolichospermum heterosporum TAC447</name>
    <dbReference type="NCBI Taxonomy" id="747523"/>
    <lineage>
        <taxon>Bacteria</taxon>
        <taxon>Bacillati</taxon>
        <taxon>Cyanobacteriota</taxon>
        <taxon>Cyanophyceae</taxon>
        <taxon>Nostocales</taxon>
        <taxon>Aphanizomenonaceae</taxon>
        <taxon>Dolichospermum</taxon>
        <taxon>Dolichospermum heterosporum</taxon>
    </lineage>
</organism>
<sequence>MNLITRIFLQMYRNRCFPQVFVFIFMITSLFACSVTENSTSANAKNPQRSQLSQNSLPQSISQAVLRDASRVSGLKISDLKITQVTSTIFSNPCIFQFGEVCTKEYNPIPGWTIIVQVKEQSWIYHVNKSGSQILLDPKISNNQLPKKITNGVLSDASKRSGLAISSLKVTQSTQKTFSNSCVFNFGEVCAQIFDPIKGWEVIVKVKNQFWTYHVDITGTRIVLDPQITKI</sequence>
<reference evidence="1" key="1">
    <citation type="submission" date="2022-06" db="EMBL/GenBank/DDBJ databases">
        <title>Nostosin G and Spiroidesin B from the Cyanobacterium Dolichospermum sp. NIES-1697.</title>
        <authorList>
            <person name="Phan C.-S."/>
            <person name="Mehjabin J.J."/>
            <person name="Anas A.R.J."/>
            <person name="Hayasaka M."/>
            <person name="Onoki R."/>
            <person name="Wang J."/>
            <person name="Umezawa T."/>
            <person name="Washio K."/>
            <person name="Morikawa M."/>
            <person name="Okino T."/>
        </authorList>
    </citation>
    <scope>NUCLEOTIDE SEQUENCE</scope>
    <source>
        <strain evidence="1">NIES-1697</strain>
    </source>
</reference>
<evidence type="ECO:0008006" key="3">
    <source>
        <dbReference type="Google" id="ProtNLM"/>
    </source>
</evidence>
<gene>
    <name evidence="1" type="ORF">NG743_00090</name>
</gene>
<proteinExistence type="predicted"/>
<dbReference type="Proteomes" id="UP001057561">
    <property type="component" value="Chromosome"/>
</dbReference>
<evidence type="ECO:0000313" key="1">
    <source>
        <dbReference type="EMBL" id="UUO15505.1"/>
    </source>
</evidence>